<dbReference type="AlphaFoldDB" id="A0A2C9L854"/>
<sequence>MFKRKYKDMKCKDKSSESLAIQPFKSEENEYVHLKKNFHPKHKERLRQLQDFMTARVVTLKPDKFIPVHPDGDDSYVHKEGTARLNQSTFNKNIKNYFLARLAQEQQADSKTNVLLIFSAEPGFKTKNTFLEIFPKTSDCLRFKTSPNDCDLIDNYLKCNVPIEQFETCLNALKNNSRL</sequence>
<accession>A0A2C9L854</accession>
<evidence type="ECO:0000313" key="1">
    <source>
        <dbReference type="EnsemblMetazoa" id="BGLB028177-PA"/>
    </source>
</evidence>
<evidence type="ECO:0000313" key="2">
    <source>
        <dbReference type="Proteomes" id="UP000076420"/>
    </source>
</evidence>
<name>A0A2C9L854_BIOGL</name>
<gene>
    <name evidence="1" type="primary">106060979</name>
</gene>
<dbReference type="KEGG" id="bgt:106060979"/>
<proteinExistence type="predicted"/>
<organism evidence="1 2">
    <name type="scientific">Biomphalaria glabrata</name>
    <name type="common">Bloodfluke planorb</name>
    <name type="synonym">Freshwater snail</name>
    <dbReference type="NCBI Taxonomy" id="6526"/>
    <lineage>
        <taxon>Eukaryota</taxon>
        <taxon>Metazoa</taxon>
        <taxon>Spiralia</taxon>
        <taxon>Lophotrochozoa</taxon>
        <taxon>Mollusca</taxon>
        <taxon>Gastropoda</taxon>
        <taxon>Heterobranchia</taxon>
        <taxon>Euthyneura</taxon>
        <taxon>Panpulmonata</taxon>
        <taxon>Hygrophila</taxon>
        <taxon>Lymnaeoidea</taxon>
        <taxon>Planorbidae</taxon>
        <taxon>Biomphalaria</taxon>
    </lineage>
</organism>
<dbReference type="Proteomes" id="UP000076420">
    <property type="component" value="Unassembled WGS sequence"/>
</dbReference>
<dbReference type="EnsemblMetazoa" id="BGLB028177-RA">
    <property type="protein sequence ID" value="BGLB028177-PA"/>
    <property type="gene ID" value="BGLB028177"/>
</dbReference>
<reference evidence="1" key="1">
    <citation type="submission" date="2020-05" db="UniProtKB">
        <authorList>
            <consortium name="EnsemblMetazoa"/>
        </authorList>
    </citation>
    <scope>IDENTIFICATION</scope>
    <source>
        <strain evidence="1">BB02</strain>
    </source>
</reference>
<protein>
    <submittedName>
        <fullName evidence="1">Uncharacterized protein</fullName>
    </submittedName>
</protein>
<dbReference type="VEuPathDB" id="VectorBase:BGLB028177"/>